<dbReference type="AlphaFoldDB" id="A0A9W8HNH0"/>
<dbReference type="OrthoDB" id="5657538at2759"/>
<organism evidence="2 3">
    <name type="scientific">Coemansia interrupta</name>
    <dbReference type="NCBI Taxonomy" id="1126814"/>
    <lineage>
        <taxon>Eukaryota</taxon>
        <taxon>Fungi</taxon>
        <taxon>Fungi incertae sedis</taxon>
        <taxon>Zoopagomycota</taxon>
        <taxon>Kickxellomycotina</taxon>
        <taxon>Kickxellomycetes</taxon>
        <taxon>Kickxellales</taxon>
        <taxon>Kickxellaceae</taxon>
        <taxon>Coemansia</taxon>
    </lineage>
</organism>
<sequence length="136" mass="14780">MVSQRYKLKAKSKAKPKARSAPHGCASSCDCTANPMAKVPIAWFNICQASEETVMEAYAHCLSVANVPLDTRPDSRLSPVANLVEGARTGAIGFVFRTREMLARQIASPPVIDGVSRPWCTIHGDPLEQERVLTEA</sequence>
<name>A0A9W8HNH0_9FUNG</name>
<reference evidence="2" key="1">
    <citation type="submission" date="2022-07" db="EMBL/GenBank/DDBJ databases">
        <title>Phylogenomic reconstructions and comparative analyses of Kickxellomycotina fungi.</title>
        <authorList>
            <person name="Reynolds N.K."/>
            <person name="Stajich J.E."/>
            <person name="Barry K."/>
            <person name="Grigoriev I.V."/>
            <person name="Crous P."/>
            <person name="Smith M.E."/>
        </authorList>
    </citation>
    <scope>NUCLEOTIDE SEQUENCE</scope>
    <source>
        <strain evidence="2">BCRC 34489</strain>
    </source>
</reference>
<evidence type="ECO:0000313" key="2">
    <source>
        <dbReference type="EMBL" id="KAJ2786021.1"/>
    </source>
</evidence>
<accession>A0A9W8HNH0</accession>
<feature type="compositionally biased region" description="Basic residues" evidence="1">
    <location>
        <begin position="1"/>
        <end position="20"/>
    </location>
</feature>
<proteinExistence type="predicted"/>
<dbReference type="EMBL" id="JANBUM010000075">
    <property type="protein sequence ID" value="KAJ2786021.1"/>
    <property type="molecule type" value="Genomic_DNA"/>
</dbReference>
<dbReference type="Proteomes" id="UP001140172">
    <property type="component" value="Unassembled WGS sequence"/>
</dbReference>
<evidence type="ECO:0000256" key="1">
    <source>
        <dbReference type="SAM" id="MobiDB-lite"/>
    </source>
</evidence>
<comment type="caution">
    <text evidence="2">The sequence shown here is derived from an EMBL/GenBank/DDBJ whole genome shotgun (WGS) entry which is preliminary data.</text>
</comment>
<keyword evidence="3" id="KW-1185">Reference proteome</keyword>
<gene>
    <name evidence="2" type="ORF">GGI15_001729</name>
</gene>
<evidence type="ECO:0000313" key="3">
    <source>
        <dbReference type="Proteomes" id="UP001140172"/>
    </source>
</evidence>
<feature type="region of interest" description="Disordered" evidence="1">
    <location>
        <begin position="1"/>
        <end position="24"/>
    </location>
</feature>
<protein>
    <submittedName>
        <fullName evidence="2">Uncharacterized protein</fullName>
    </submittedName>
</protein>